<comment type="caution">
    <text evidence="1">The sequence shown here is derived from an EMBL/GenBank/DDBJ whole genome shotgun (WGS) entry which is preliminary data.</text>
</comment>
<protein>
    <submittedName>
        <fullName evidence="1">Uncharacterized protein</fullName>
    </submittedName>
</protein>
<dbReference type="EMBL" id="AAMD01000007">
    <property type="protein sequence ID" value="EAU69321.1"/>
    <property type="molecule type" value="Genomic_DNA"/>
</dbReference>
<sequence>MLEPPLQLEKSSNRQARAMNSASRASVALEALGSNHAVRATWLLSSKQMLAVRRARLLSLRSARAFSSHSSAH</sequence>
<proteinExistence type="predicted"/>
<name>Q09BY6_STIAD</name>
<reference evidence="1 2" key="1">
    <citation type="submission" date="2006-04" db="EMBL/GenBank/DDBJ databases">
        <authorList>
            <person name="Nierman W.C."/>
        </authorList>
    </citation>
    <scope>NUCLEOTIDE SEQUENCE [LARGE SCALE GENOMIC DNA]</scope>
    <source>
        <strain evidence="1 2">DW4/3-1</strain>
    </source>
</reference>
<dbReference type="AlphaFoldDB" id="Q09BY6"/>
<organism evidence="1 2">
    <name type="scientific">Stigmatella aurantiaca (strain DW4/3-1)</name>
    <dbReference type="NCBI Taxonomy" id="378806"/>
    <lineage>
        <taxon>Bacteria</taxon>
        <taxon>Pseudomonadati</taxon>
        <taxon>Myxococcota</taxon>
        <taxon>Myxococcia</taxon>
        <taxon>Myxococcales</taxon>
        <taxon>Cystobacterineae</taxon>
        <taxon>Archangiaceae</taxon>
        <taxon>Stigmatella</taxon>
    </lineage>
</organism>
<accession>Q09BY6</accession>
<gene>
    <name evidence="1" type="ORF">STIAU_8052</name>
</gene>
<evidence type="ECO:0000313" key="1">
    <source>
        <dbReference type="EMBL" id="EAU69321.1"/>
    </source>
</evidence>
<dbReference type="Proteomes" id="UP000032702">
    <property type="component" value="Unassembled WGS sequence"/>
</dbReference>
<evidence type="ECO:0000313" key="2">
    <source>
        <dbReference type="Proteomes" id="UP000032702"/>
    </source>
</evidence>